<dbReference type="InterPro" id="IPR001680">
    <property type="entry name" value="WD40_rpt"/>
</dbReference>
<protein>
    <recommendedName>
        <fullName evidence="6">methylated diphthine methylhydrolase</fullName>
        <ecNumber evidence="6">3.1.1.97</ecNumber>
    </recommendedName>
</protein>
<dbReference type="EMBL" id="JAGHQL010000061">
    <property type="protein sequence ID" value="KAH0542097.1"/>
    <property type="molecule type" value="Genomic_DNA"/>
</dbReference>
<dbReference type="GO" id="GO:0017183">
    <property type="term" value="P:protein histidyl modification to diphthamide"/>
    <property type="evidence" value="ECO:0007669"/>
    <property type="project" value="TreeGrafter"/>
</dbReference>
<evidence type="ECO:0000256" key="1">
    <source>
        <dbReference type="ARBA" id="ARBA00005156"/>
    </source>
</evidence>
<dbReference type="InterPro" id="IPR052415">
    <property type="entry name" value="Diphthine_MTase"/>
</dbReference>
<comment type="similarity">
    <text evidence="5">Belongs to the DPH7 family.</text>
</comment>
<dbReference type="PANTHER" id="PTHR46042:SF1">
    <property type="entry name" value="DIPHTHINE METHYLTRANSFERASE"/>
    <property type="match status" value="1"/>
</dbReference>
<evidence type="ECO:0000256" key="5">
    <source>
        <dbReference type="ARBA" id="ARBA00038092"/>
    </source>
</evidence>
<evidence type="ECO:0000256" key="7">
    <source>
        <dbReference type="ARBA" id="ARBA00047551"/>
    </source>
</evidence>
<dbReference type="Proteomes" id="UP000698800">
    <property type="component" value="Unassembled WGS sequence"/>
</dbReference>
<keyword evidence="9" id="KW-1185">Reference proteome</keyword>
<evidence type="ECO:0000256" key="2">
    <source>
        <dbReference type="ARBA" id="ARBA00022574"/>
    </source>
</evidence>
<evidence type="ECO:0000313" key="8">
    <source>
        <dbReference type="EMBL" id="KAH0542097.1"/>
    </source>
</evidence>
<dbReference type="OrthoDB" id="1930760at2759"/>
<reference evidence="8" key="1">
    <citation type="submission" date="2021-03" db="EMBL/GenBank/DDBJ databases">
        <title>Comparative genomics and phylogenomic investigation of the class Geoglossomycetes provide insights into ecological specialization and systematics.</title>
        <authorList>
            <person name="Melie T."/>
            <person name="Pirro S."/>
            <person name="Miller A.N."/>
            <person name="Quandt A."/>
        </authorList>
    </citation>
    <scope>NUCLEOTIDE SEQUENCE</scope>
    <source>
        <strain evidence="8">GBOQ0MN5Z8</strain>
    </source>
</reference>
<evidence type="ECO:0000313" key="9">
    <source>
        <dbReference type="Proteomes" id="UP000698800"/>
    </source>
</evidence>
<comment type="catalytic activity">
    <reaction evidence="7">
        <text>diphthine methyl ester-[translation elongation factor 2] + H2O = diphthine-[translation elongation factor 2] + methanol + H(+)</text>
        <dbReference type="Rhea" id="RHEA:42656"/>
        <dbReference type="Rhea" id="RHEA-COMP:10172"/>
        <dbReference type="Rhea" id="RHEA-COMP:10173"/>
        <dbReference type="ChEBI" id="CHEBI:15377"/>
        <dbReference type="ChEBI" id="CHEBI:15378"/>
        <dbReference type="ChEBI" id="CHEBI:17790"/>
        <dbReference type="ChEBI" id="CHEBI:79005"/>
        <dbReference type="ChEBI" id="CHEBI:82696"/>
        <dbReference type="EC" id="3.1.1.97"/>
    </reaction>
</comment>
<dbReference type="Gene3D" id="2.130.10.10">
    <property type="entry name" value="YVTN repeat-like/Quinoprotein amine dehydrogenase"/>
    <property type="match status" value="1"/>
</dbReference>
<dbReference type="SUPFAM" id="SSF50978">
    <property type="entry name" value="WD40 repeat-like"/>
    <property type="match status" value="1"/>
</dbReference>
<comment type="pathway">
    <text evidence="1">Protein modification; peptidyl-diphthamide biosynthesis.</text>
</comment>
<keyword evidence="4" id="KW-0378">Hydrolase</keyword>
<dbReference type="Pfam" id="PF00400">
    <property type="entry name" value="WD40"/>
    <property type="match status" value="2"/>
</dbReference>
<evidence type="ECO:0000256" key="3">
    <source>
        <dbReference type="ARBA" id="ARBA00022737"/>
    </source>
</evidence>
<keyword evidence="3" id="KW-0677">Repeat</keyword>
<keyword evidence="2" id="KW-0853">WD repeat</keyword>
<dbReference type="InterPro" id="IPR015943">
    <property type="entry name" value="WD40/YVTN_repeat-like_dom_sf"/>
</dbReference>
<dbReference type="EC" id="3.1.1.97" evidence="6"/>
<dbReference type="InterPro" id="IPR036322">
    <property type="entry name" value="WD40_repeat_dom_sf"/>
</dbReference>
<sequence>MDSPRRIKSAFSTVLDQPPSCIEFSPVATEFFVVGTYCLEEQPERDGGAGDECSRTDEETHAPQSRSGCLALFNIADDGLQAIKTQVLPTPYAVLDLHFSPHSPATFAIATSTGAVSLYTLNASIPSPAIAHRHTSKFFSPSILVLALAFHPSDPSLIAVSLSTGSLALTNPSTNSVLHTLPAHALEAWTLAFSSVAENLYSGGDDCSLTRYHLGPGGQDLPTKLWSDRRSHTAGVTAILPFPLDEQILLTGSYDEFVRIYDCGNRRVLAEKKVAEGGGVWRLRLISSYGTDRSRCLVLASCMHTGTRLLEVVREGGQKRVWEIRVLGAFEEHQSMNYASDGKCDGGGRGLVVVSTSFYDRLLCLWRFEP</sequence>
<evidence type="ECO:0000256" key="4">
    <source>
        <dbReference type="ARBA" id="ARBA00022801"/>
    </source>
</evidence>
<name>A0A9P8L3M0_9PEZI</name>
<gene>
    <name evidence="8" type="ORF">FGG08_003477</name>
</gene>
<evidence type="ECO:0000256" key="6">
    <source>
        <dbReference type="ARBA" id="ARBA00039131"/>
    </source>
</evidence>
<proteinExistence type="inferred from homology"/>
<accession>A0A9P8L3M0</accession>
<dbReference type="GO" id="GO:0005737">
    <property type="term" value="C:cytoplasm"/>
    <property type="evidence" value="ECO:0007669"/>
    <property type="project" value="TreeGrafter"/>
</dbReference>
<dbReference type="SMART" id="SM00320">
    <property type="entry name" value="WD40"/>
    <property type="match status" value="5"/>
</dbReference>
<dbReference type="PANTHER" id="PTHR46042">
    <property type="entry name" value="DIPHTHINE METHYLTRANSFERASE"/>
    <property type="match status" value="1"/>
</dbReference>
<dbReference type="AlphaFoldDB" id="A0A9P8L3M0"/>
<comment type="caution">
    <text evidence="8">The sequence shown here is derived from an EMBL/GenBank/DDBJ whole genome shotgun (WGS) entry which is preliminary data.</text>
</comment>
<organism evidence="8 9">
    <name type="scientific">Glutinoglossum americanum</name>
    <dbReference type="NCBI Taxonomy" id="1670608"/>
    <lineage>
        <taxon>Eukaryota</taxon>
        <taxon>Fungi</taxon>
        <taxon>Dikarya</taxon>
        <taxon>Ascomycota</taxon>
        <taxon>Pezizomycotina</taxon>
        <taxon>Geoglossomycetes</taxon>
        <taxon>Geoglossales</taxon>
        <taxon>Geoglossaceae</taxon>
        <taxon>Glutinoglossum</taxon>
    </lineage>
</organism>
<dbReference type="GO" id="GO:0061685">
    <property type="term" value="F:diphthine methylesterase activity"/>
    <property type="evidence" value="ECO:0007669"/>
    <property type="project" value="UniProtKB-EC"/>
</dbReference>